<dbReference type="AlphaFoldDB" id="A0A0F9HVL6"/>
<dbReference type="EMBL" id="LAZR01015824">
    <property type="protein sequence ID" value="KKM07192.1"/>
    <property type="molecule type" value="Genomic_DNA"/>
</dbReference>
<organism evidence="1">
    <name type="scientific">marine sediment metagenome</name>
    <dbReference type="NCBI Taxonomy" id="412755"/>
    <lineage>
        <taxon>unclassified sequences</taxon>
        <taxon>metagenomes</taxon>
        <taxon>ecological metagenomes</taxon>
    </lineage>
</organism>
<comment type="caution">
    <text evidence="1">The sequence shown here is derived from an EMBL/GenBank/DDBJ whole genome shotgun (WGS) entry which is preliminary data.</text>
</comment>
<reference evidence="1" key="1">
    <citation type="journal article" date="2015" name="Nature">
        <title>Complex archaea that bridge the gap between prokaryotes and eukaryotes.</title>
        <authorList>
            <person name="Spang A."/>
            <person name="Saw J.H."/>
            <person name="Jorgensen S.L."/>
            <person name="Zaremba-Niedzwiedzka K."/>
            <person name="Martijn J."/>
            <person name="Lind A.E."/>
            <person name="van Eijk R."/>
            <person name="Schleper C."/>
            <person name="Guy L."/>
            <person name="Ettema T.J."/>
        </authorList>
    </citation>
    <scope>NUCLEOTIDE SEQUENCE</scope>
</reference>
<protein>
    <submittedName>
        <fullName evidence="1">Uncharacterized protein</fullName>
    </submittedName>
</protein>
<gene>
    <name evidence="1" type="ORF">LCGC14_1736400</name>
</gene>
<accession>A0A0F9HVL6</accession>
<proteinExistence type="predicted"/>
<evidence type="ECO:0000313" key="1">
    <source>
        <dbReference type="EMBL" id="KKM07192.1"/>
    </source>
</evidence>
<name>A0A0F9HVL6_9ZZZZ</name>
<sequence length="85" mass="9371">MKKAYITVTNEFLSGMLMLPKSINVSGVFANRKTAPSNTFIVILKGDGLPEPIGGEISQHVTIVYEKNQDDLVPNVRLKEIKKAI</sequence>